<proteinExistence type="predicted"/>
<dbReference type="InterPro" id="IPR013429">
    <property type="entry name" value="Regulatory_FmdB_Zinc_ribbon"/>
</dbReference>
<feature type="region of interest" description="Disordered" evidence="1">
    <location>
        <begin position="73"/>
        <end position="106"/>
    </location>
</feature>
<evidence type="ECO:0000313" key="4">
    <source>
        <dbReference type="Proteomes" id="UP000199032"/>
    </source>
</evidence>
<dbReference type="RefSeq" id="WP_090749962.1">
    <property type="nucleotide sequence ID" value="NZ_CZQA01000010.1"/>
</dbReference>
<keyword evidence="4" id="KW-1185">Reference proteome</keyword>
<sequence length="106" mass="11952">MPLYEYRCGRCEKQFEVTQSVYARVEDTECPDCHAKEATRLLSAFSSNVVGSRKPGFTEIKAKAMNEERMERFVKLPPLNAKRNVPPPNMSSESESSSADRTTSES</sequence>
<evidence type="ECO:0000256" key="1">
    <source>
        <dbReference type="SAM" id="MobiDB-lite"/>
    </source>
</evidence>
<evidence type="ECO:0000259" key="2">
    <source>
        <dbReference type="SMART" id="SM00834"/>
    </source>
</evidence>
<accession>A0A0S4LLU9</accession>
<protein>
    <recommendedName>
        <fullName evidence="2">Putative regulatory protein FmdB zinc ribbon domain-containing protein</fullName>
    </recommendedName>
</protein>
<dbReference type="Proteomes" id="UP000199032">
    <property type="component" value="Unassembled WGS sequence"/>
</dbReference>
<gene>
    <name evidence="3" type="ORF">COMA1_40084</name>
</gene>
<dbReference type="STRING" id="1742972.COMA1_40084"/>
<dbReference type="OrthoDB" id="9792898at2"/>
<feature type="compositionally biased region" description="Low complexity" evidence="1">
    <location>
        <begin position="91"/>
        <end position="106"/>
    </location>
</feature>
<feature type="domain" description="Putative regulatory protein FmdB zinc ribbon" evidence="2">
    <location>
        <begin position="1"/>
        <end position="43"/>
    </location>
</feature>
<dbReference type="EMBL" id="CZQA01000010">
    <property type="protein sequence ID" value="CUS37496.1"/>
    <property type="molecule type" value="Genomic_DNA"/>
</dbReference>
<name>A0A0S4LLU9_9BACT</name>
<dbReference type="AlphaFoldDB" id="A0A0S4LLU9"/>
<reference evidence="3 4" key="1">
    <citation type="submission" date="2015-10" db="EMBL/GenBank/DDBJ databases">
        <authorList>
            <person name="Gilbert D.G."/>
        </authorList>
    </citation>
    <scope>NUCLEOTIDE SEQUENCE [LARGE SCALE GENOMIC DNA]</scope>
    <source>
        <strain evidence="3">COMA1</strain>
    </source>
</reference>
<dbReference type="Pfam" id="PF09723">
    <property type="entry name" value="Zn_ribbon_8"/>
    <property type="match status" value="1"/>
</dbReference>
<organism evidence="3 4">
    <name type="scientific">Candidatus Nitrospira nitrosa</name>
    <dbReference type="NCBI Taxonomy" id="1742972"/>
    <lineage>
        <taxon>Bacteria</taxon>
        <taxon>Pseudomonadati</taxon>
        <taxon>Nitrospirota</taxon>
        <taxon>Nitrospiria</taxon>
        <taxon>Nitrospirales</taxon>
        <taxon>Nitrospiraceae</taxon>
        <taxon>Nitrospira</taxon>
    </lineage>
</organism>
<evidence type="ECO:0000313" key="3">
    <source>
        <dbReference type="EMBL" id="CUS37496.1"/>
    </source>
</evidence>
<dbReference type="NCBIfam" id="TIGR02605">
    <property type="entry name" value="CxxC_CxxC_SSSS"/>
    <property type="match status" value="1"/>
</dbReference>
<dbReference type="SMART" id="SM00834">
    <property type="entry name" value="CxxC_CXXC_SSSS"/>
    <property type="match status" value="1"/>
</dbReference>